<protein>
    <submittedName>
        <fullName evidence="1">Uncharacterized protein</fullName>
    </submittedName>
</protein>
<accession>A0A2P2PRR1</accession>
<name>A0A2P2PRR1_RHIMU</name>
<evidence type="ECO:0000313" key="1">
    <source>
        <dbReference type="EMBL" id="MBX57430.1"/>
    </source>
</evidence>
<proteinExistence type="predicted"/>
<dbReference type="EMBL" id="GGEC01076946">
    <property type="protein sequence ID" value="MBX57430.1"/>
    <property type="molecule type" value="Transcribed_RNA"/>
</dbReference>
<reference evidence="1" key="1">
    <citation type="submission" date="2018-02" db="EMBL/GenBank/DDBJ databases">
        <title>Rhizophora mucronata_Transcriptome.</title>
        <authorList>
            <person name="Meera S.P."/>
            <person name="Sreeshan A."/>
            <person name="Augustine A."/>
        </authorList>
    </citation>
    <scope>NUCLEOTIDE SEQUENCE</scope>
    <source>
        <tissue evidence="1">Leaf</tissue>
    </source>
</reference>
<sequence length="30" mass="3559">MDKIQATIFDTEPKENHEIKSIKIQKFPQT</sequence>
<organism evidence="1">
    <name type="scientific">Rhizophora mucronata</name>
    <name type="common">Asiatic mangrove</name>
    <dbReference type="NCBI Taxonomy" id="61149"/>
    <lineage>
        <taxon>Eukaryota</taxon>
        <taxon>Viridiplantae</taxon>
        <taxon>Streptophyta</taxon>
        <taxon>Embryophyta</taxon>
        <taxon>Tracheophyta</taxon>
        <taxon>Spermatophyta</taxon>
        <taxon>Magnoliopsida</taxon>
        <taxon>eudicotyledons</taxon>
        <taxon>Gunneridae</taxon>
        <taxon>Pentapetalae</taxon>
        <taxon>rosids</taxon>
        <taxon>fabids</taxon>
        <taxon>Malpighiales</taxon>
        <taxon>Rhizophoraceae</taxon>
        <taxon>Rhizophora</taxon>
    </lineage>
</organism>
<dbReference type="AlphaFoldDB" id="A0A2P2PRR1"/>